<dbReference type="FunFam" id="3.30.70.270:FF:000045">
    <property type="entry name" value="Transposon Tf2-7 polyprotein"/>
    <property type="match status" value="1"/>
</dbReference>
<evidence type="ECO:0000256" key="5">
    <source>
        <dbReference type="ARBA" id="ARBA00022723"/>
    </source>
</evidence>
<evidence type="ECO:0000256" key="1">
    <source>
        <dbReference type="ARBA" id="ARBA00022670"/>
    </source>
</evidence>
<dbReference type="PANTHER" id="PTHR37984:SF5">
    <property type="entry name" value="PROTEIN NYNRIN-LIKE"/>
    <property type="match status" value="1"/>
</dbReference>
<dbReference type="GO" id="GO:0006508">
    <property type="term" value="P:proteolysis"/>
    <property type="evidence" value="ECO:0007669"/>
    <property type="project" value="UniProtKB-KW"/>
</dbReference>
<dbReference type="GO" id="GO:0004519">
    <property type="term" value="F:endonuclease activity"/>
    <property type="evidence" value="ECO:0007669"/>
    <property type="project" value="UniProtKB-KW"/>
</dbReference>
<dbReference type="SMART" id="SM00343">
    <property type="entry name" value="ZnF_C2HC"/>
    <property type="match status" value="1"/>
</dbReference>
<keyword evidence="13" id="KW-0238">DNA-binding</keyword>
<accession>A0AAQ3TCY3</accession>
<dbReference type="InterPro" id="IPR056924">
    <property type="entry name" value="SH3_Tf2-1"/>
</dbReference>
<dbReference type="PROSITE" id="PS50994">
    <property type="entry name" value="INTEGRASE"/>
    <property type="match status" value="1"/>
</dbReference>
<dbReference type="Proteomes" id="UP001341281">
    <property type="component" value="Chromosome 04"/>
</dbReference>
<dbReference type="Gene3D" id="4.10.60.10">
    <property type="entry name" value="Zinc finger, CCHC-type"/>
    <property type="match status" value="1"/>
</dbReference>
<keyword evidence="10" id="KW-0229">DNA integration</keyword>
<dbReference type="PROSITE" id="PS50158">
    <property type="entry name" value="ZF_CCHC"/>
    <property type="match status" value="1"/>
</dbReference>
<dbReference type="InterPro" id="IPR000477">
    <property type="entry name" value="RT_dom"/>
</dbReference>
<evidence type="ECO:0000256" key="16">
    <source>
        <dbReference type="SAM" id="MobiDB-lite"/>
    </source>
</evidence>
<dbReference type="SUPFAM" id="SSF57756">
    <property type="entry name" value="Retrovirus zinc finger-like domains"/>
    <property type="match status" value="1"/>
</dbReference>
<name>A0AAQ3TCY3_PASNO</name>
<dbReference type="InterPro" id="IPR043502">
    <property type="entry name" value="DNA/RNA_pol_sf"/>
</dbReference>
<keyword evidence="8" id="KW-0378">Hydrolase</keyword>
<proteinExistence type="predicted"/>
<feature type="domain" description="Integrase catalytic" evidence="18">
    <location>
        <begin position="749"/>
        <end position="912"/>
    </location>
</feature>
<evidence type="ECO:0000256" key="11">
    <source>
        <dbReference type="ARBA" id="ARBA00022918"/>
    </source>
</evidence>
<keyword evidence="1" id="KW-0645">Protease</keyword>
<sequence length="1100" mass="127473">MVNTRNRANGNPPREPTAANGGSVFSALDADDGYSQQCGTSSAQNVQANPQPQRRDGRGDFMKGHPPTFSHSTDPLRADDRLRAVERRLDIVRCNDQERVPGRLRGAALDWWESYRPQDRECLTWAQFRERFRSHHVPAGIMKMKKKEFLSLKQGNMSVTEYRDKFLQLARYAPTEVAEDGDKQEHFLESLNDNLQLQVMNNTFNNFNHLVDRALLTEQKRKEIEEKKRKLNPASSNSNTRPRYRRRQRYRRRRRPRRQEVSAADGVGVGVIESNQRPTYRAMPQGQSNPPASNQATIPVVRNCYKCGDSGHLANNCPQRGQRRAGRANASQQQQGCPSQQNKAPLQGKVNHVTAETAADALNVVLDKFVVVFIDDILIYSKTEVEHEEHLRLVLQRLREHKLYAKFSKCEFWIDEVRFLGHVVSKGGITVDPSKVSTVTNWKVPEIPKEVRGFLGLAGYYRRFIENFSRIAKPMTSLLEKDAEFRWTNAQQAAFDEVKKRLTIAPVLTLPDQDVLGCVLMQEGKVIAYASRQLRKHELNYPTYDLELAAVVHALKIWRHYLYGQRCEIYTDHKSLKYILTRNELNMRQQRWLELIKDYDMEIHYHSGKANVVADALSRKSYANMALGFMMPYELCEEFERLSLGFLHHTTAAAFEVEPTLEQEIREHQKDDEKLICVPNVDSIRKLILSEAHDTAYSIYPGSTKMYYDLKERFWWYGMKRAVAEYVAICDTCQRVKAEHQRPAGLLQPLKVPEWKWEKITMDFIVGLPRTQKSYNSIWVVVDRLTKVAHFIPVNTTYSGAKLAELYISRIVCLHGVPKRIISDRGSQFTSRFWEQLHNSLDTKLRFSTAYHPQIDGQTERTNQIFEDMLRACAIQYGTSWDKCLPYAEFSYNNSYQANLKKSPFEALYGKTCRALLFWNQIGEKQVFGPDIVQYAKQQLRIVQENLRVAQSRQRSYADVRRRDLSFKVDDHVYLKVSPMRGIRRFNMKGKLAPRYIGPFKILKKKGEVAYRLELPPSLLGVHDVFHRVPQEQTPLEGLEVQEDLTYTEHPVKILDTSERNTRNKKIKMCRVQCSHHTEAEATWEREDELKAAYPALFAN</sequence>
<evidence type="ECO:0000256" key="3">
    <source>
        <dbReference type="ARBA" id="ARBA00022695"/>
    </source>
</evidence>
<keyword evidence="15" id="KW-0862">Zinc</keyword>
<feature type="compositionally biased region" description="Low complexity" evidence="16">
    <location>
        <begin position="327"/>
        <end position="341"/>
    </location>
</feature>
<protein>
    <submittedName>
        <fullName evidence="19">Uncharacterized protein</fullName>
    </submittedName>
</protein>
<dbReference type="GO" id="GO:0003677">
    <property type="term" value="F:DNA binding"/>
    <property type="evidence" value="ECO:0007669"/>
    <property type="project" value="UniProtKB-KW"/>
</dbReference>
<evidence type="ECO:0000256" key="10">
    <source>
        <dbReference type="ARBA" id="ARBA00022908"/>
    </source>
</evidence>
<reference evidence="19 20" key="1">
    <citation type="submission" date="2024-02" db="EMBL/GenBank/DDBJ databases">
        <title>High-quality chromosome-scale genome assembly of Pensacola bahiagrass (Paspalum notatum Flugge var. saurae).</title>
        <authorList>
            <person name="Vega J.M."/>
            <person name="Podio M."/>
            <person name="Orjuela J."/>
            <person name="Siena L.A."/>
            <person name="Pessino S.C."/>
            <person name="Combes M.C."/>
            <person name="Mariac C."/>
            <person name="Albertini E."/>
            <person name="Pupilli F."/>
            <person name="Ortiz J.P.A."/>
            <person name="Leblanc O."/>
        </authorList>
    </citation>
    <scope>NUCLEOTIDE SEQUENCE [LARGE SCALE GENOMIC DNA]</scope>
    <source>
        <strain evidence="19">R1</strain>
        <tissue evidence="19">Leaf</tissue>
    </source>
</reference>
<evidence type="ECO:0000256" key="8">
    <source>
        <dbReference type="ARBA" id="ARBA00022801"/>
    </source>
</evidence>
<evidence type="ECO:0000259" key="18">
    <source>
        <dbReference type="PROSITE" id="PS50994"/>
    </source>
</evidence>
<feature type="compositionally biased region" description="Basic and acidic residues" evidence="16">
    <location>
        <begin position="53"/>
        <end position="63"/>
    </location>
</feature>
<dbReference type="GO" id="GO:0006310">
    <property type="term" value="P:DNA recombination"/>
    <property type="evidence" value="ECO:0007669"/>
    <property type="project" value="UniProtKB-KW"/>
</dbReference>
<keyword evidence="12" id="KW-0239">DNA-directed DNA polymerase</keyword>
<dbReference type="GO" id="GO:0004190">
    <property type="term" value="F:aspartic-type endopeptidase activity"/>
    <property type="evidence" value="ECO:0007669"/>
    <property type="project" value="UniProtKB-KW"/>
</dbReference>
<organism evidence="19 20">
    <name type="scientific">Paspalum notatum var. saurae</name>
    <dbReference type="NCBI Taxonomy" id="547442"/>
    <lineage>
        <taxon>Eukaryota</taxon>
        <taxon>Viridiplantae</taxon>
        <taxon>Streptophyta</taxon>
        <taxon>Embryophyta</taxon>
        <taxon>Tracheophyta</taxon>
        <taxon>Spermatophyta</taxon>
        <taxon>Magnoliopsida</taxon>
        <taxon>Liliopsida</taxon>
        <taxon>Poales</taxon>
        <taxon>Poaceae</taxon>
        <taxon>PACMAD clade</taxon>
        <taxon>Panicoideae</taxon>
        <taxon>Andropogonodae</taxon>
        <taxon>Paspaleae</taxon>
        <taxon>Paspalinae</taxon>
        <taxon>Paspalum</taxon>
    </lineage>
</organism>
<evidence type="ECO:0000259" key="17">
    <source>
        <dbReference type="PROSITE" id="PS50158"/>
    </source>
</evidence>
<evidence type="ECO:0000313" key="20">
    <source>
        <dbReference type="Proteomes" id="UP001341281"/>
    </source>
</evidence>
<dbReference type="Pfam" id="PF00098">
    <property type="entry name" value="zf-CCHC"/>
    <property type="match status" value="1"/>
</dbReference>
<dbReference type="InterPro" id="IPR036397">
    <property type="entry name" value="RNaseH_sf"/>
</dbReference>
<evidence type="ECO:0000256" key="4">
    <source>
        <dbReference type="ARBA" id="ARBA00022722"/>
    </source>
</evidence>
<dbReference type="CDD" id="cd01647">
    <property type="entry name" value="RT_LTR"/>
    <property type="match status" value="1"/>
</dbReference>
<dbReference type="Pfam" id="PF00078">
    <property type="entry name" value="RVT_1"/>
    <property type="match status" value="1"/>
</dbReference>
<dbReference type="InterPro" id="IPR001584">
    <property type="entry name" value="Integrase_cat-core"/>
</dbReference>
<dbReference type="Pfam" id="PF17921">
    <property type="entry name" value="Integrase_H2C2"/>
    <property type="match status" value="1"/>
</dbReference>
<evidence type="ECO:0000256" key="13">
    <source>
        <dbReference type="ARBA" id="ARBA00023125"/>
    </source>
</evidence>
<gene>
    <name evidence="19" type="ORF">U9M48_018942</name>
</gene>
<keyword evidence="5" id="KW-0479">Metal-binding</keyword>
<dbReference type="PANTHER" id="PTHR37984">
    <property type="entry name" value="PROTEIN CBG26694"/>
    <property type="match status" value="1"/>
</dbReference>
<dbReference type="InterPro" id="IPR012337">
    <property type="entry name" value="RNaseH-like_sf"/>
</dbReference>
<keyword evidence="20" id="KW-1185">Reference proteome</keyword>
<feature type="region of interest" description="Disordered" evidence="16">
    <location>
        <begin position="1"/>
        <end position="76"/>
    </location>
</feature>
<dbReference type="GO" id="GO:0008270">
    <property type="term" value="F:zinc ion binding"/>
    <property type="evidence" value="ECO:0007669"/>
    <property type="project" value="UniProtKB-KW"/>
</dbReference>
<evidence type="ECO:0000256" key="14">
    <source>
        <dbReference type="ARBA" id="ARBA00023172"/>
    </source>
</evidence>
<dbReference type="GO" id="GO:0003887">
    <property type="term" value="F:DNA-directed DNA polymerase activity"/>
    <property type="evidence" value="ECO:0007669"/>
    <property type="project" value="UniProtKB-KW"/>
</dbReference>
<keyword evidence="7" id="KW-0255">Endonuclease</keyword>
<dbReference type="InterPro" id="IPR043128">
    <property type="entry name" value="Rev_trsase/Diguanyl_cyclase"/>
</dbReference>
<keyword evidence="2" id="KW-0808">Transferase</keyword>
<dbReference type="SUPFAM" id="SSF53098">
    <property type="entry name" value="Ribonuclease H-like"/>
    <property type="match status" value="1"/>
</dbReference>
<keyword evidence="11" id="KW-0695">RNA-directed DNA polymerase</keyword>
<dbReference type="Pfam" id="PF17917">
    <property type="entry name" value="RT_RNaseH"/>
    <property type="match status" value="1"/>
</dbReference>
<dbReference type="InterPro" id="IPR036875">
    <property type="entry name" value="Znf_CCHC_sf"/>
</dbReference>
<dbReference type="EMBL" id="CP144748">
    <property type="protein sequence ID" value="WVZ70265.1"/>
    <property type="molecule type" value="Genomic_DNA"/>
</dbReference>
<dbReference type="InterPro" id="IPR005162">
    <property type="entry name" value="Retrotrans_gag_dom"/>
</dbReference>
<dbReference type="GO" id="GO:0015074">
    <property type="term" value="P:DNA integration"/>
    <property type="evidence" value="ECO:0007669"/>
    <property type="project" value="UniProtKB-KW"/>
</dbReference>
<keyword evidence="4" id="KW-0540">Nuclease</keyword>
<dbReference type="Pfam" id="PF03732">
    <property type="entry name" value="Retrotrans_gag"/>
    <property type="match status" value="1"/>
</dbReference>
<feature type="domain" description="CCHC-type" evidence="17">
    <location>
        <begin position="304"/>
        <end position="319"/>
    </location>
</feature>
<evidence type="ECO:0000256" key="12">
    <source>
        <dbReference type="ARBA" id="ARBA00022932"/>
    </source>
</evidence>
<dbReference type="Gene3D" id="1.10.340.70">
    <property type="match status" value="1"/>
</dbReference>
<keyword evidence="15" id="KW-0863">Zinc-finger</keyword>
<evidence type="ECO:0000256" key="9">
    <source>
        <dbReference type="ARBA" id="ARBA00022842"/>
    </source>
</evidence>
<feature type="compositionally biased region" description="Polar residues" evidence="16">
    <location>
        <begin position="34"/>
        <end position="52"/>
    </location>
</feature>
<dbReference type="Gene3D" id="3.30.70.270">
    <property type="match status" value="2"/>
</dbReference>
<keyword evidence="6" id="KW-0064">Aspartyl protease</keyword>
<dbReference type="CDD" id="cd09274">
    <property type="entry name" value="RNase_HI_RT_Ty3"/>
    <property type="match status" value="1"/>
</dbReference>
<keyword evidence="3" id="KW-0548">Nucleotidyltransferase</keyword>
<feature type="compositionally biased region" description="Basic residues" evidence="16">
    <location>
        <begin position="242"/>
        <end position="257"/>
    </location>
</feature>
<dbReference type="GO" id="GO:0003964">
    <property type="term" value="F:RNA-directed DNA polymerase activity"/>
    <property type="evidence" value="ECO:0007669"/>
    <property type="project" value="UniProtKB-KW"/>
</dbReference>
<evidence type="ECO:0000256" key="7">
    <source>
        <dbReference type="ARBA" id="ARBA00022759"/>
    </source>
</evidence>
<evidence type="ECO:0000256" key="15">
    <source>
        <dbReference type="PROSITE-ProRule" id="PRU00047"/>
    </source>
</evidence>
<feature type="region of interest" description="Disordered" evidence="16">
    <location>
        <begin position="225"/>
        <end position="273"/>
    </location>
</feature>
<dbReference type="Gene3D" id="3.30.420.10">
    <property type="entry name" value="Ribonuclease H-like superfamily/Ribonuclease H"/>
    <property type="match status" value="1"/>
</dbReference>
<evidence type="ECO:0000256" key="6">
    <source>
        <dbReference type="ARBA" id="ARBA00022750"/>
    </source>
</evidence>
<evidence type="ECO:0000313" key="19">
    <source>
        <dbReference type="EMBL" id="WVZ70265.1"/>
    </source>
</evidence>
<dbReference type="InterPro" id="IPR050951">
    <property type="entry name" value="Retrovirus_Pol_polyprotein"/>
</dbReference>
<dbReference type="Pfam" id="PF24626">
    <property type="entry name" value="SH3_Tf2-1"/>
    <property type="match status" value="1"/>
</dbReference>
<dbReference type="AlphaFoldDB" id="A0AAQ3TCY3"/>
<dbReference type="SUPFAM" id="SSF56672">
    <property type="entry name" value="DNA/RNA polymerases"/>
    <property type="match status" value="1"/>
</dbReference>
<feature type="region of interest" description="Disordered" evidence="16">
    <location>
        <begin position="318"/>
        <end position="345"/>
    </location>
</feature>
<dbReference type="InterPro" id="IPR041588">
    <property type="entry name" value="Integrase_H2C2"/>
</dbReference>
<dbReference type="Pfam" id="PF00665">
    <property type="entry name" value="rve"/>
    <property type="match status" value="1"/>
</dbReference>
<dbReference type="InterPro" id="IPR001878">
    <property type="entry name" value="Znf_CCHC"/>
</dbReference>
<dbReference type="InterPro" id="IPR041373">
    <property type="entry name" value="RT_RNaseH"/>
</dbReference>
<keyword evidence="14" id="KW-0233">DNA recombination</keyword>
<evidence type="ECO:0000256" key="2">
    <source>
        <dbReference type="ARBA" id="ARBA00022679"/>
    </source>
</evidence>
<keyword evidence="9" id="KW-0460">Magnesium</keyword>